<dbReference type="STRING" id="6198.A0A074ZLR4"/>
<feature type="region of interest" description="Disordered" evidence="1">
    <location>
        <begin position="587"/>
        <end position="611"/>
    </location>
</feature>
<accession>A0A074ZLR4</accession>
<reference evidence="3 4" key="1">
    <citation type="submission" date="2013-11" db="EMBL/GenBank/DDBJ databases">
        <title>Opisthorchis viverrini - life in the bile duct.</title>
        <authorList>
            <person name="Young N.D."/>
            <person name="Nagarajan N."/>
            <person name="Lin S.J."/>
            <person name="Korhonen P.K."/>
            <person name="Jex A.R."/>
            <person name="Hall R.S."/>
            <person name="Safavi-Hemami H."/>
            <person name="Kaewkong W."/>
            <person name="Bertrand D."/>
            <person name="Gao S."/>
            <person name="Seet Q."/>
            <person name="Wongkham S."/>
            <person name="Teh B.T."/>
            <person name="Wongkham C."/>
            <person name="Intapan P.M."/>
            <person name="Maleewong W."/>
            <person name="Yang X."/>
            <person name="Hu M."/>
            <person name="Wang Z."/>
            <person name="Hofmann A."/>
            <person name="Sternberg P.W."/>
            <person name="Tan P."/>
            <person name="Wang J."/>
            <person name="Gasser R.B."/>
        </authorList>
    </citation>
    <scope>NUCLEOTIDE SEQUENCE [LARGE SCALE GENOMIC DNA]</scope>
</reference>
<feature type="domain" description="AVL9/DENND6" evidence="2">
    <location>
        <begin position="416"/>
        <end position="811"/>
    </location>
</feature>
<evidence type="ECO:0000313" key="4">
    <source>
        <dbReference type="Proteomes" id="UP000054324"/>
    </source>
</evidence>
<proteinExistence type="predicted"/>
<dbReference type="AlphaFoldDB" id="A0A074ZLR4"/>
<dbReference type="PANTHER" id="PTHR31017:SF1">
    <property type="entry name" value="LATE SECRETORY PATHWAY PROTEIN AVL9 HOMOLOG"/>
    <property type="match status" value="1"/>
</dbReference>
<dbReference type="PANTHER" id="PTHR31017">
    <property type="entry name" value="LATE SECRETORY PATHWAY PROTEIN AVL9-RELATED"/>
    <property type="match status" value="1"/>
</dbReference>
<dbReference type="InterPro" id="IPR018307">
    <property type="entry name" value="ABL9/DENND6_dom"/>
</dbReference>
<dbReference type="OrthoDB" id="26278at2759"/>
<dbReference type="KEGG" id="ovi:T265_05067"/>
<feature type="domain" description="AVL9/DENND6" evidence="2">
    <location>
        <begin position="116"/>
        <end position="185"/>
    </location>
</feature>
<dbReference type="EMBL" id="KL596709">
    <property type="protein sequence ID" value="KER28021.1"/>
    <property type="molecule type" value="Genomic_DNA"/>
</dbReference>
<dbReference type="GeneID" id="20319249"/>
<feature type="region of interest" description="Disordered" evidence="1">
    <location>
        <begin position="853"/>
        <end position="892"/>
    </location>
</feature>
<dbReference type="Pfam" id="PF09794">
    <property type="entry name" value="Avl9"/>
    <property type="match status" value="2"/>
</dbReference>
<dbReference type="RefSeq" id="XP_009168242.1">
    <property type="nucleotide sequence ID" value="XM_009169978.1"/>
</dbReference>
<evidence type="ECO:0000259" key="2">
    <source>
        <dbReference type="Pfam" id="PF09794"/>
    </source>
</evidence>
<dbReference type="Proteomes" id="UP000054324">
    <property type="component" value="Unassembled WGS sequence"/>
</dbReference>
<dbReference type="CTD" id="20319249"/>
<dbReference type="InterPro" id="IPR051731">
    <property type="entry name" value="DENND11/AVL9_GEFs"/>
</dbReference>
<organism evidence="3 4">
    <name type="scientific">Opisthorchis viverrini</name>
    <name type="common">Southeast Asian liver fluke</name>
    <dbReference type="NCBI Taxonomy" id="6198"/>
    <lineage>
        <taxon>Eukaryota</taxon>
        <taxon>Metazoa</taxon>
        <taxon>Spiralia</taxon>
        <taxon>Lophotrochozoa</taxon>
        <taxon>Platyhelminthes</taxon>
        <taxon>Trematoda</taxon>
        <taxon>Digenea</taxon>
        <taxon>Opisthorchiida</taxon>
        <taxon>Opisthorchiata</taxon>
        <taxon>Opisthorchiidae</taxon>
        <taxon>Opisthorchis</taxon>
    </lineage>
</organism>
<evidence type="ECO:0000256" key="1">
    <source>
        <dbReference type="SAM" id="MobiDB-lite"/>
    </source>
</evidence>
<protein>
    <recommendedName>
        <fullName evidence="2">AVL9/DENND6 domain-containing protein</fullName>
    </recommendedName>
</protein>
<gene>
    <name evidence="3" type="ORF">T265_05067</name>
</gene>
<feature type="compositionally biased region" description="Polar residues" evidence="1">
    <location>
        <begin position="861"/>
        <end position="879"/>
    </location>
</feature>
<keyword evidence="4" id="KW-1185">Reference proteome</keyword>
<dbReference type="GO" id="GO:0005737">
    <property type="term" value="C:cytoplasm"/>
    <property type="evidence" value="ECO:0007669"/>
    <property type="project" value="TreeGrafter"/>
</dbReference>
<sequence length="1176" mass="131017">MHNLRWSAWKEVVSEIDKVATAFANIRYLWRRRDLRLSEKNRFLHCIGAIHNAFVVCMLWKHQGTVILRRQDFPKITVDGKQKKRSRKKPRTKCNCFDAPTNQLIASNVMPNSDCILHLVTVGFHHRHGAVVELAYPPLARGSDDHLTEGPPHSLPDKWRHLASLALPDGAHNYLKGISRKFTLANFHRCCLLYPTFIGKGGNSRIWRCLVSSNGLACVRESRTPRLAIEKLVDPQTKRNYQKQLLECLPDGTVSDINGHWEKISNALLKAGASACGTTQPTSSKHSISDRTVSFLEARRQIPPGRHHNSTRRIIRHQVKLSVRADREAWWTRKVEEMEDAKNAGNVRKLFHLIRSTGPRKLVVSEAIRDENGSLKCSKAERLYRWAQYFEQQFSWPPANPNPETRPSTERWTAFAQQTPDVTRNTVQKSLIALMRFPVFSYMAHHLSQLIEQFFTEGGFTLERLKDAYAELDEKLSAVLAHPSTYQGALIFDLSAANFVRVYGRDALTLFKLLLLERRVLFAGESAGSISVWIATLLSLLPAYPLTPEISVFYSEDLLVRGLSHCCLVDPSWISERACWPVLCGPSTTSSKPKPDETTTQQHNNACSDDTSVQFADSTSNLFQLPVDELPSGSTADHGFDPTSEPSLAISEKVTSSVSLASLGAPSPHSSELQSTDLMPPQLDESIYVPSPETPLVGDDSLFSPFPTDDWGFPLALFTKCGCEFYPSFVNEPSNDYPLILLSVQSYVLPMFLPLISLDLLLESTSGPNLFPPTDSLDRPASVSDRCVRAFLAGATNPLLRTHKHLAEVIVTSLSPVDGLTDSDGCHSHGSLTSLFDGSTLPKKIQTAQANVPPEGLLPSLSGSATRQSSNPSRSSNAPKKSDPVIHFLPSSSTTGLNPRTFPVSLAQALQLTRVDRAFIDELNKTVVLWYQGRSAVQQLCQLAPSDDLTVLLQGDEKTLDRTLDRLLPEQRTVLLRFPSSAILDLYVRQQFQSYLRSLLLNAEGYGSNSSDYGTHYVNCLRSTRSFLVWRRQFMPEKLFRVSKPQPIAPILETTSDDAAIQKTEDNETLTDSSTVRLLPLVGLEPPSPFSSAAEVLAVHPGRRHAEPDDWDQLVGGFKKFRELAADRGRRLMSQGVQGLSKLSTDLNASFRFDIPSRVSDVFRSLLNSASQAVSR</sequence>
<name>A0A074ZLR4_OPIVI</name>
<evidence type="ECO:0000313" key="3">
    <source>
        <dbReference type="EMBL" id="KER28021.1"/>
    </source>
</evidence>